<keyword evidence="2" id="KW-1185">Reference proteome</keyword>
<gene>
    <name evidence="1" type="ORF">QNM18_17785</name>
</gene>
<comment type="caution">
    <text evidence="1">The sequence shown here is derived from an EMBL/GenBank/DDBJ whole genome shotgun (WGS) entry which is preliminary data.</text>
</comment>
<accession>A0ABT7EPC6</accession>
<proteinExistence type="predicted"/>
<name>A0ABT7EPC6_9GAMM</name>
<evidence type="ECO:0000313" key="1">
    <source>
        <dbReference type="EMBL" id="MDK2596906.1"/>
    </source>
</evidence>
<organism evidence="1 2">
    <name type="scientific">Pseudoalteromonas obscura</name>
    <dbReference type="NCBI Taxonomy" id="3048491"/>
    <lineage>
        <taxon>Bacteria</taxon>
        <taxon>Pseudomonadati</taxon>
        <taxon>Pseudomonadota</taxon>
        <taxon>Gammaproteobacteria</taxon>
        <taxon>Alteromonadales</taxon>
        <taxon>Pseudoalteromonadaceae</taxon>
        <taxon>Pseudoalteromonas</taxon>
    </lineage>
</organism>
<sequence>MNFHGFEFEVISADKLDTYPNFNKAKHYCKIQSLSAASPNKVSIRSNLNWQVIPKKISI</sequence>
<reference evidence="1 2" key="1">
    <citation type="submission" date="2023-05" db="EMBL/GenBank/DDBJ databases">
        <title>Pseudoalteromonas ardens sp. nov., Pseudoalteromonas obscura sp. nov., and Pseudoalteromonas umbrosa sp. nov., isolated from the coral Montipora capitata.</title>
        <authorList>
            <person name="Thomas E.M."/>
            <person name="Smith E.M."/>
            <person name="Papke E."/>
            <person name="Shlafstein M.D."/>
            <person name="Oline D.K."/>
            <person name="Videau P."/>
            <person name="Saw J.H."/>
            <person name="Strangman W.K."/>
            <person name="Ushijima B."/>
        </authorList>
    </citation>
    <scope>NUCLEOTIDE SEQUENCE [LARGE SCALE GENOMIC DNA]</scope>
    <source>
        <strain evidence="1 2">P94</strain>
    </source>
</reference>
<dbReference type="Proteomes" id="UP001231915">
    <property type="component" value="Unassembled WGS sequence"/>
</dbReference>
<dbReference type="EMBL" id="JASJUT010000008">
    <property type="protein sequence ID" value="MDK2596906.1"/>
    <property type="molecule type" value="Genomic_DNA"/>
</dbReference>
<evidence type="ECO:0000313" key="2">
    <source>
        <dbReference type="Proteomes" id="UP001231915"/>
    </source>
</evidence>
<protein>
    <submittedName>
        <fullName evidence="1">Uncharacterized protein</fullName>
    </submittedName>
</protein>
<dbReference type="RefSeq" id="WP_284138013.1">
    <property type="nucleotide sequence ID" value="NZ_JASJUT010000008.1"/>
</dbReference>